<dbReference type="PANTHER" id="PTHR12526">
    <property type="entry name" value="GLYCOSYLTRANSFERASE"/>
    <property type="match status" value="1"/>
</dbReference>
<gene>
    <name evidence="5" type="ORF">ACFSUT_46460</name>
</gene>
<name>A0ABW5IEZ2_9PSEU</name>
<reference evidence="6" key="1">
    <citation type="journal article" date="2019" name="Int. J. Syst. Evol. Microbiol.">
        <title>The Global Catalogue of Microorganisms (GCM) 10K type strain sequencing project: providing services to taxonomists for standard genome sequencing and annotation.</title>
        <authorList>
            <consortium name="The Broad Institute Genomics Platform"/>
            <consortium name="The Broad Institute Genome Sequencing Center for Infectious Disease"/>
            <person name="Wu L."/>
            <person name="Ma J."/>
        </authorList>
    </citation>
    <scope>NUCLEOTIDE SEQUENCE [LARGE SCALE GENOMIC DNA]</scope>
    <source>
        <strain evidence="6">CGMCC 4.7638</strain>
    </source>
</reference>
<dbReference type="EMBL" id="JBHUKQ010000034">
    <property type="protein sequence ID" value="MFD2487788.1"/>
    <property type="molecule type" value="Genomic_DNA"/>
</dbReference>
<organism evidence="5 6">
    <name type="scientific">Amycolatopsis albidoflavus</name>
    <dbReference type="NCBI Taxonomy" id="102226"/>
    <lineage>
        <taxon>Bacteria</taxon>
        <taxon>Bacillati</taxon>
        <taxon>Actinomycetota</taxon>
        <taxon>Actinomycetes</taxon>
        <taxon>Pseudonocardiales</taxon>
        <taxon>Pseudonocardiaceae</taxon>
        <taxon>Amycolatopsis</taxon>
    </lineage>
</organism>
<proteinExistence type="predicted"/>
<evidence type="ECO:0000256" key="1">
    <source>
        <dbReference type="ARBA" id="ARBA00022676"/>
    </source>
</evidence>
<dbReference type="InterPro" id="IPR001296">
    <property type="entry name" value="Glyco_trans_1"/>
</dbReference>
<evidence type="ECO:0000313" key="6">
    <source>
        <dbReference type="Proteomes" id="UP001597542"/>
    </source>
</evidence>
<evidence type="ECO:0000259" key="4">
    <source>
        <dbReference type="Pfam" id="PF13439"/>
    </source>
</evidence>
<keyword evidence="6" id="KW-1185">Reference proteome</keyword>
<dbReference type="InterPro" id="IPR028098">
    <property type="entry name" value="Glyco_trans_4-like_N"/>
</dbReference>
<keyword evidence="1 5" id="KW-0328">Glycosyltransferase</keyword>
<dbReference type="Pfam" id="PF00534">
    <property type="entry name" value="Glycos_transf_1"/>
    <property type="match status" value="1"/>
</dbReference>
<dbReference type="PANTHER" id="PTHR12526:SF635">
    <property type="entry name" value="GLYCOSYL TRANSFERASE GROUP 1"/>
    <property type="match status" value="1"/>
</dbReference>
<feature type="domain" description="Glycosyl transferase family 1" evidence="3">
    <location>
        <begin position="207"/>
        <end position="367"/>
    </location>
</feature>
<comment type="caution">
    <text evidence="5">The sequence shown here is derived from an EMBL/GenBank/DDBJ whole genome shotgun (WGS) entry which is preliminary data.</text>
</comment>
<accession>A0ABW5IEZ2</accession>
<dbReference type="EC" id="2.4.-.-" evidence="5"/>
<dbReference type="Pfam" id="PF13439">
    <property type="entry name" value="Glyco_transf_4"/>
    <property type="match status" value="1"/>
</dbReference>
<keyword evidence="2 5" id="KW-0808">Transferase</keyword>
<dbReference type="RefSeq" id="WP_344264727.1">
    <property type="nucleotide sequence ID" value="NZ_BAAAHV010000002.1"/>
</dbReference>
<dbReference type="Proteomes" id="UP001597542">
    <property type="component" value="Unassembled WGS sequence"/>
</dbReference>
<dbReference type="GO" id="GO:0016757">
    <property type="term" value="F:glycosyltransferase activity"/>
    <property type="evidence" value="ECO:0007669"/>
    <property type="project" value="UniProtKB-KW"/>
</dbReference>
<evidence type="ECO:0000256" key="2">
    <source>
        <dbReference type="ARBA" id="ARBA00022679"/>
    </source>
</evidence>
<sequence length="404" mass="43073">MRIAMVAEHASPLAAPGEDDAGGQNVHVAGLSAALVRSGHDVTVYTRRDDPEAPASVDAPAGYRVVPVPAGPARRLPKAEIVPYLGEFGSWLRDRWTEEPPDVAHAHFWTSGVATVLAAREAGVPTVQTFHTLGVVKRRNLGDGDTSPPDRMRLERMVGKQAGRIVAGCSDEVFELARQGVPRQRISVVPCGVDLDRFGTGGPVASRTAPKRLVSVGRLVPRKGFDLAIAALPRVPDTELVIAGGPPSEALSRHPEAQRLRRLAERLGVADRVQLAGQVSRAEMPALLRSADAVLCTPWYESFGIVPLEAMACGVPVVAAAVGGLADTVVDGITGRLVPPRDPARLSARLRALLDEPAELEAMGTAGLERVRARYSWDRIAAETVRVYEKAMPMEESGWAAAVQ</sequence>
<feature type="domain" description="Glycosyltransferase subfamily 4-like N-terminal" evidence="4">
    <location>
        <begin position="22"/>
        <end position="197"/>
    </location>
</feature>
<evidence type="ECO:0000259" key="3">
    <source>
        <dbReference type="Pfam" id="PF00534"/>
    </source>
</evidence>
<evidence type="ECO:0000313" key="5">
    <source>
        <dbReference type="EMBL" id="MFD2487788.1"/>
    </source>
</evidence>
<dbReference type="SUPFAM" id="SSF53756">
    <property type="entry name" value="UDP-Glycosyltransferase/glycogen phosphorylase"/>
    <property type="match status" value="1"/>
</dbReference>
<dbReference type="Gene3D" id="3.40.50.2000">
    <property type="entry name" value="Glycogen Phosphorylase B"/>
    <property type="match status" value="2"/>
</dbReference>
<protein>
    <submittedName>
        <fullName evidence="5">Glycosyltransferase</fullName>
        <ecNumber evidence="5">2.4.-.-</ecNumber>
    </submittedName>
</protein>